<feature type="transmembrane region" description="Helical" evidence="6">
    <location>
        <begin position="206"/>
        <end position="225"/>
    </location>
</feature>
<comment type="similarity">
    <text evidence="2">Belongs to the EamA transporter family.</text>
</comment>
<dbReference type="Proteomes" id="UP000272238">
    <property type="component" value="Unassembled WGS sequence"/>
</dbReference>
<comment type="caution">
    <text evidence="8">The sequence shown here is derived from an EMBL/GenBank/DDBJ whole genome shotgun (WGS) entry which is preliminary data.</text>
</comment>
<feature type="transmembrane region" description="Helical" evidence="6">
    <location>
        <begin position="6"/>
        <end position="23"/>
    </location>
</feature>
<dbReference type="Gene3D" id="1.10.3730.20">
    <property type="match status" value="1"/>
</dbReference>
<evidence type="ECO:0000256" key="5">
    <source>
        <dbReference type="ARBA" id="ARBA00023136"/>
    </source>
</evidence>
<proteinExistence type="inferred from homology"/>
<feature type="transmembrane region" description="Helical" evidence="6">
    <location>
        <begin position="57"/>
        <end position="77"/>
    </location>
</feature>
<dbReference type="OrthoDB" id="9806718at2"/>
<reference evidence="8 9" key="1">
    <citation type="journal article" date="2016" name="Antonie Van Leeuwenhoek">
        <title>Lysinibacillus endophyticus sp. nov., an indole-3-acetic acid producing endophytic bacterium isolated from corn root (Zea mays cv. Xinken-5).</title>
        <authorList>
            <person name="Yu J."/>
            <person name="Guan X."/>
            <person name="Liu C."/>
            <person name="Xiang W."/>
            <person name="Yu Z."/>
            <person name="Liu X."/>
            <person name="Wang G."/>
        </authorList>
    </citation>
    <scope>NUCLEOTIDE SEQUENCE [LARGE SCALE GENOMIC DNA]</scope>
    <source>
        <strain evidence="8 9">DSM 100506</strain>
    </source>
</reference>
<gene>
    <name evidence="8" type="ORF">D8M03_12095</name>
</gene>
<dbReference type="InterPro" id="IPR050638">
    <property type="entry name" value="AA-Vitamin_Transporters"/>
</dbReference>
<dbReference type="AlphaFoldDB" id="A0A494YYP4"/>
<dbReference type="PANTHER" id="PTHR32322:SF2">
    <property type="entry name" value="EAMA DOMAIN-CONTAINING PROTEIN"/>
    <property type="match status" value="1"/>
</dbReference>
<dbReference type="Pfam" id="PF00892">
    <property type="entry name" value="EamA"/>
    <property type="match status" value="2"/>
</dbReference>
<dbReference type="GO" id="GO:0016020">
    <property type="term" value="C:membrane"/>
    <property type="evidence" value="ECO:0007669"/>
    <property type="project" value="UniProtKB-SubCell"/>
</dbReference>
<feature type="transmembrane region" description="Helical" evidence="6">
    <location>
        <begin position="116"/>
        <end position="135"/>
    </location>
</feature>
<dbReference type="SUPFAM" id="SSF103481">
    <property type="entry name" value="Multidrug resistance efflux transporter EmrE"/>
    <property type="match status" value="2"/>
</dbReference>
<accession>A0A494YYP4</accession>
<evidence type="ECO:0000256" key="2">
    <source>
        <dbReference type="ARBA" id="ARBA00007362"/>
    </source>
</evidence>
<sequence>MWIVAALMTMFCFGISNMIFKITSGKGLSKVHLQFTFYLAAFLIMLFYGVVVEFSPFNALTIILGATIGILNANGNIQMSKAFEKGPASITSPLISTNTIIPLLSAALIFHEHITLLQWIGIIVMLSSAAIIQYVPSNNIQIDYKPWLYHILLSIGSFGILGILMKTSSNLHIDSVNILVSMYGGGAVYLFINSFIIKEKWQRTEFALGTMIGCISVVGYSSYFFALKTGVASIVFPIVSLSCLVVVLGSCLLFKERLKSYQIIGILTAVAGIVLTKI</sequence>
<dbReference type="RefSeq" id="WP_121215042.1">
    <property type="nucleotide sequence ID" value="NZ_RBZN01000031.1"/>
</dbReference>
<feature type="transmembrane region" description="Helical" evidence="6">
    <location>
        <begin position="89"/>
        <end position="110"/>
    </location>
</feature>
<name>A0A494YYP4_9BACL</name>
<dbReference type="InterPro" id="IPR037185">
    <property type="entry name" value="EmrE-like"/>
</dbReference>
<keyword evidence="3 6" id="KW-0812">Transmembrane</keyword>
<feature type="domain" description="EamA" evidence="7">
    <location>
        <begin position="148"/>
        <end position="276"/>
    </location>
</feature>
<feature type="transmembrane region" description="Helical" evidence="6">
    <location>
        <begin position="177"/>
        <end position="197"/>
    </location>
</feature>
<evidence type="ECO:0000313" key="8">
    <source>
        <dbReference type="EMBL" id="RKQ15314.1"/>
    </source>
</evidence>
<evidence type="ECO:0000256" key="3">
    <source>
        <dbReference type="ARBA" id="ARBA00022692"/>
    </source>
</evidence>
<feature type="transmembrane region" description="Helical" evidence="6">
    <location>
        <begin position="147"/>
        <end position="165"/>
    </location>
</feature>
<keyword evidence="5 6" id="KW-0472">Membrane</keyword>
<protein>
    <submittedName>
        <fullName evidence="8">DMT family transporter</fullName>
    </submittedName>
</protein>
<dbReference type="PANTHER" id="PTHR32322">
    <property type="entry name" value="INNER MEMBRANE TRANSPORTER"/>
    <property type="match status" value="1"/>
</dbReference>
<comment type="subcellular location">
    <subcellularLocation>
        <location evidence="1">Endomembrane system</location>
        <topology evidence="1">Multi-pass membrane protein</topology>
    </subcellularLocation>
</comment>
<feature type="transmembrane region" description="Helical" evidence="6">
    <location>
        <begin position="35"/>
        <end position="51"/>
    </location>
</feature>
<feature type="domain" description="EamA" evidence="7">
    <location>
        <begin position="2"/>
        <end position="132"/>
    </location>
</feature>
<dbReference type="InterPro" id="IPR000620">
    <property type="entry name" value="EamA_dom"/>
</dbReference>
<organism evidence="8 9">
    <name type="scientific">Ureibacillus endophyticus</name>
    <dbReference type="NCBI Taxonomy" id="1978490"/>
    <lineage>
        <taxon>Bacteria</taxon>
        <taxon>Bacillati</taxon>
        <taxon>Bacillota</taxon>
        <taxon>Bacilli</taxon>
        <taxon>Bacillales</taxon>
        <taxon>Caryophanaceae</taxon>
        <taxon>Ureibacillus</taxon>
    </lineage>
</organism>
<dbReference type="EMBL" id="RBZN01000031">
    <property type="protein sequence ID" value="RKQ15314.1"/>
    <property type="molecule type" value="Genomic_DNA"/>
</dbReference>
<evidence type="ECO:0000256" key="1">
    <source>
        <dbReference type="ARBA" id="ARBA00004127"/>
    </source>
</evidence>
<keyword evidence="4 6" id="KW-1133">Transmembrane helix</keyword>
<evidence type="ECO:0000256" key="4">
    <source>
        <dbReference type="ARBA" id="ARBA00022989"/>
    </source>
</evidence>
<keyword evidence="9" id="KW-1185">Reference proteome</keyword>
<evidence type="ECO:0000259" key="7">
    <source>
        <dbReference type="Pfam" id="PF00892"/>
    </source>
</evidence>
<feature type="transmembrane region" description="Helical" evidence="6">
    <location>
        <begin position="231"/>
        <end position="254"/>
    </location>
</feature>
<evidence type="ECO:0000256" key="6">
    <source>
        <dbReference type="SAM" id="Phobius"/>
    </source>
</evidence>
<evidence type="ECO:0000313" key="9">
    <source>
        <dbReference type="Proteomes" id="UP000272238"/>
    </source>
</evidence>